<keyword evidence="1" id="KW-0732">Signal</keyword>
<dbReference type="EMBL" id="IAAA01110769">
    <property type="protein sequence ID" value="LAA16141.1"/>
    <property type="molecule type" value="mRNA"/>
</dbReference>
<sequence>MNAALFFIELISVTLSEEIQLSPDQEEDARFALQNPDLYDGDLSGIDGSLVVERFAFAGDRFRWPIALVPFIIVASFSDMLV</sequence>
<feature type="signal peptide" evidence="1">
    <location>
        <begin position="1"/>
        <end position="16"/>
    </location>
</feature>
<accession>A0A2L2Z6V3</accession>
<proteinExistence type="evidence at transcript level"/>
<evidence type="ECO:0000313" key="2">
    <source>
        <dbReference type="EMBL" id="LAA16141.1"/>
    </source>
</evidence>
<evidence type="ECO:0000256" key="1">
    <source>
        <dbReference type="SAM" id="SignalP"/>
    </source>
</evidence>
<protein>
    <submittedName>
        <fullName evidence="2">Metalloendopeptidase</fullName>
    </submittedName>
</protein>
<organism evidence="2">
    <name type="scientific">Parasteatoda tepidariorum</name>
    <name type="common">Common house spider</name>
    <name type="synonym">Achaearanea tepidariorum</name>
    <dbReference type="NCBI Taxonomy" id="114398"/>
    <lineage>
        <taxon>Eukaryota</taxon>
        <taxon>Metazoa</taxon>
        <taxon>Ecdysozoa</taxon>
        <taxon>Arthropoda</taxon>
        <taxon>Chelicerata</taxon>
        <taxon>Arachnida</taxon>
        <taxon>Araneae</taxon>
        <taxon>Araneomorphae</taxon>
        <taxon>Entelegynae</taxon>
        <taxon>Araneoidea</taxon>
        <taxon>Theridiidae</taxon>
        <taxon>Parasteatoda</taxon>
    </lineage>
</organism>
<feature type="chain" id="PRO_5014727377" evidence="1">
    <location>
        <begin position="17"/>
        <end position="82"/>
    </location>
</feature>
<name>A0A2L2Z6V3_PARTP</name>
<dbReference type="OrthoDB" id="291007at2759"/>
<dbReference type="AlphaFoldDB" id="A0A2L2Z6V3"/>
<reference evidence="2" key="1">
    <citation type="journal article" date="2016" name="Mol. Ecol. Resour.">
        <title>Evaluation of the impact of RNA preservation methods of spiders for de novo transcriptome assembly.</title>
        <authorList>
            <person name="Kono N."/>
            <person name="Nakamura H."/>
            <person name="Ito Y."/>
            <person name="Tomita M."/>
            <person name="Arakawa K."/>
        </authorList>
    </citation>
    <scope>NUCLEOTIDE SEQUENCE</scope>
    <source>
        <tissue evidence="2">Whole body</tissue>
    </source>
</reference>